<evidence type="ECO:0000313" key="4">
    <source>
        <dbReference type="Proteomes" id="UP000536179"/>
    </source>
</evidence>
<proteinExistence type="predicted"/>
<sequence length="838" mass="93158">MAFLDRSDWRLRSACVATALLCVLAVPGRLHAQSRGTSSVDESSEPARFLNKTTSNAVVFPTSAKNRLGWRMVVRTPSILTADTMRVEVDFTTTGGPTTADLNLNLLLTPTPLGHAPPQSSLRASLPLRIPEGTSQIRFARHLPKSSFGNFYNVQLLEDGRSVPDCKASIGDQVTRRDSAMYINQSQQMQWRALWVQSPIDESSRVESLKLWSMVNGSFPYYTAATPEEWEQGLRRGDSDGDAAVVALVQPEELPHDWRALRPYDALLMHGDDWRSMSDLGTPAAAALRQWIQAGGILILRGTTAQDHESLPADRYQVASRESLNEATQRILAIAGQYETLAQSNNEGFSREMSYIVTTEEDMQLWEEWLPKAAQQLRESLRNYTTYFASQKAGVQARDELAGMIIFLGERTPESGLNVNRDDSSASEDEEVDGPPESPSIEVMQWAAASELAQWRRSRLIRSGVDPIIGSQRFFQWVIPGVSQPPVYTFMGLLGVFVVLVGPVAYRKTAKAGRSYLMFAIAPVLAIATTAAMLGYGVIADGFETRARIRQITWVDGESGDASTRFRSTYFAGIRPSEGLSFPGDSEVTLYPDNQSRGWESRVEDRFESRGLVVATDGELMFSRDFLPSRQQRQFVVHRPMPGWGRVRTSENVSDAPLPVVESLSEKNVLMPTGRVSDEKPLEGPASIMVHCEGPVPLNEVIVCDSKRRYYFAEHVDADASAVAVQISKKHASERMGEMYKRQWLISAVVERRKSNSAYRQDYENEMSDLLSDQLNAFQSVVKPTDGVFEYELQQRMQLQSDLPANSFLALADLTEDSIAIPGANVTDSIHYVIGSLP</sequence>
<dbReference type="Proteomes" id="UP000536179">
    <property type="component" value="Unassembled WGS sequence"/>
</dbReference>
<feature type="compositionally biased region" description="Acidic residues" evidence="1">
    <location>
        <begin position="425"/>
        <end position="434"/>
    </location>
</feature>
<keyword evidence="2" id="KW-0472">Membrane</keyword>
<dbReference type="AlphaFoldDB" id="A0A7W5DVG7"/>
<dbReference type="EMBL" id="JACHXU010000002">
    <property type="protein sequence ID" value="MBB3205145.1"/>
    <property type="molecule type" value="Genomic_DNA"/>
</dbReference>
<evidence type="ECO:0000256" key="2">
    <source>
        <dbReference type="SAM" id="Phobius"/>
    </source>
</evidence>
<protein>
    <submittedName>
        <fullName evidence="3">Uncharacterized protein</fullName>
    </submittedName>
</protein>
<organism evidence="3 4">
    <name type="scientific">Aporhodopirellula rubra</name>
    <dbReference type="NCBI Taxonomy" id="980271"/>
    <lineage>
        <taxon>Bacteria</taxon>
        <taxon>Pseudomonadati</taxon>
        <taxon>Planctomycetota</taxon>
        <taxon>Planctomycetia</taxon>
        <taxon>Pirellulales</taxon>
        <taxon>Pirellulaceae</taxon>
        <taxon>Aporhodopirellula</taxon>
    </lineage>
</organism>
<name>A0A7W5DVG7_9BACT</name>
<accession>A0A7W5DVG7</accession>
<keyword evidence="2" id="KW-1133">Transmembrane helix</keyword>
<reference evidence="3 4" key="1">
    <citation type="submission" date="2020-08" db="EMBL/GenBank/DDBJ databases">
        <title>Genomic Encyclopedia of Type Strains, Phase III (KMG-III): the genomes of soil and plant-associated and newly described type strains.</title>
        <authorList>
            <person name="Whitman W."/>
        </authorList>
    </citation>
    <scope>NUCLEOTIDE SEQUENCE [LARGE SCALE GENOMIC DNA]</scope>
    <source>
        <strain evidence="3 4">CECT 8075</strain>
    </source>
</reference>
<keyword evidence="4" id="KW-1185">Reference proteome</keyword>
<keyword evidence="2" id="KW-0812">Transmembrane</keyword>
<feature type="transmembrane region" description="Helical" evidence="2">
    <location>
        <begin position="487"/>
        <end position="506"/>
    </location>
</feature>
<feature type="transmembrane region" description="Helical" evidence="2">
    <location>
        <begin position="518"/>
        <end position="539"/>
    </location>
</feature>
<gene>
    <name evidence="3" type="ORF">FHS27_000912</name>
</gene>
<dbReference type="RefSeq" id="WP_184302203.1">
    <property type="nucleotide sequence ID" value="NZ_JACHXU010000002.1"/>
</dbReference>
<feature type="region of interest" description="Disordered" evidence="1">
    <location>
        <begin position="416"/>
        <end position="439"/>
    </location>
</feature>
<comment type="caution">
    <text evidence="3">The sequence shown here is derived from an EMBL/GenBank/DDBJ whole genome shotgun (WGS) entry which is preliminary data.</text>
</comment>
<evidence type="ECO:0000256" key="1">
    <source>
        <dbReference type="SAM" id="MobiDB-lite"/>
    </source>
</evidence>
<evidence type="ECO:0000313" key="3">
    <source>
        <dbReference type="EMBL" id="MBB3205145.1"/>
    </source>
</evidence>